<proteinExistence type="predicted"/>
<comment type="caution">
    <text evidence="1">The sequence shown here is derived from an EMBL/GenBank/DDBJ whole genome shotgun (WGS) entry which is preliminary data.</text>
</comment>
<dbReference type="AlphaFoldDB" id="A0A3M7RRG2"/>
<dbReference type="Proteomes" id="UP000276133">
    <property type="component" value="Unassembled WGS sequence"/>
</dbReference>
<reference evidence="1 2" key="1">
    <citation type="journal article" date="2018" name="Sci. Rep.">
        <title>Genomic signatures of local adaptation to the degree of environmental predictability in rotifers.</title>
        <authorList>
            <person name="Franch-Gras L."/>
            <person name="Hahn C."/>
            <person name="Garcia-Roger E.M."/>
            <person name="Carmona M.J."/>
            <person name="Serra M."/>
            <person name="Gomez A."/>
        </authorList>
    </citation>
    <scope>NUCLEOTIDE SEQUENCE [LARGE SCALE GENOMIC DNA]</scope>
    <source>
        <strain evidence="1">HYR1</strain>
    </source>
</reference>
<dbReference type="EMBL" id="REGN01002835">
    <property type="protein sequence ID" value="RNA25927.1"/>
    <property type="molecule type" value="Genomic_DNA"/>
</dbReference>
<name>A0A3M7RRG2_BRAPC</name>
<accession>A0A3M7RRG2</accession>
<protein>
    <submittedName>
        <fullName evidence="1">Uncharacterized protein</fullName>
    </submittedName>
</protein>
<sequence>MFNSCFASITSSSLSKENDSAKFTFETFRELKLNNSLVSPGFSFIEFSLDQIKKALDDLSSSSSPGSIRIHSIILKGLPDTFVPLLHQLFNECIKCFPIGSLSVDKNMIRLHSNTLKELLC</sequence>
<organism evidence="1 2">
    <name type="scientific">Brachionus plicatilis</name>
    <name type="common">Marine rotifer</name>
    <name type="synonym">Brachionus muelleri</name>
    <dbReference type="NCBI Taxonomy" id="10195"/>
    <lineage>
        <taxon>Eukaryota</taxon>
        <taxon>Metazoa</taxon>
        <taxon>Spiralia</taxon>
        <taxon>Gnathifera</taxon>
        <taxon>Rotifera</taxon>
        <taxon>Eurotatoria</taxon>
        <taxon>Monogononta</taxon>
        <taxon>Pseudotrocha</taxon>
        <taxon>Ploima</taxon>
        <taxon>Brachionidae</taxon>
        <taxon>Brachionus</taxon>
    </lineage>
</organism>
<gene>
    <name evidence="1" type="ORF">BpHYR1_032563</name>
</gene>
<keyword evidence="2" id="KW-1185">Reference proteome</keyword>
<evidence type="ECO:0000313" key="2">
    <source>
        <dbReference type="Proteomes" id="UP000276133"/>
    </source>
</evidence>
<evidence type="ECO:0000313" key="1">
    <source>
        <dbReference type="EMBL" id="RNA25927.1"/>
    </source>
</evidence>